<dbReference type="EMBL" id="JBHSSW010000012">
    <property type="protein sequence ID" value="MFC6198570.1"/>
    <property type="molecule type" value="Genomic_DNA"/>
</dbReference>
<proteinExistence type="predicted"/>
<comment type="caution">
    <text evidence="1">The sequence shown here is derived from an EMBL/GenBank/DDBJ whole genome shotgun (WGS) entry which is preliminary data.</text>
</comment>
<accession>A0ABW1SAJ6</accession>
<keyword evidence="2" id="KW-1185">Reference proteome</keyword>
<evidence type="ECO:0000313" key="2">
    <source>
        <dbReference type="Proteomes" id="UP001596303"/>
    </source>
</evidence>
<dbReference type="RefSeq" id="WP_377378891.1">
    <property type="nucleotide sequence ID" value="NZ_JBHSSW010000012.1"/>
</dbReference>
<dbReference type="InterPro" id="IPR011200">
    <property type="entry name" value="UCP012608"/>
</dbReference>
<name>A0ABW1SAJ6_9PROT</name>
<dbReference type="PIRSF" id="PIRSF012608">
    <property type="entry name" value="UCP012608"/>
    <property type="match status" value="1"/>
</dbReference>
<dbReference type="Proteomes" id="UP001596303">
    <property type="component" value="Unassembled WGS sequence"/>
</dbReference>
<reference evidence="2" key="1">
    <citation type="journal article" date="2019" name="Int. J. Syst. Evol. Microbiol.">
        <title>The Global Catalogue of Microorganisms (GCM) 10K type strain sequencing project: providing services to taxonomists for standard genome sequencing and annotation.</title>
        <authorList>
            <consortium name="The Broad Institute Genomics Platform"/>
            <consortium name="The Broad Institute Genome Sequencing Center for Infectious Disease"/>
            <person name="Wu L."/>
            <person name="Ma J."/>
        </authorList>
    </citation>
    <scope>NUCLEOTIDE SEQUENCE [LARGE SCALE GENOMIC DNA]</scope>
    <source>
        <strain evidence="2">CGMCC-1.15741</strain>
    </source>
</reference>
<organism evidence="1 2">
    <name type="scientific">Ponticaulis profundi</name>
    <dbReference type="NCBI Taxonomy" id="2665222"/>
    <lineage>
        <taxon>Bacteria</taxon>
        <taxon>Pseudomonadati</taxon>
        <taxon>Pseudomonadota</taxon>
        <taxon>Alphaproteobacteria</taxon>
        <taxon>Hyphomonadales</taxon>
        <taxon>Hyphomonadaceae</taxon>
        <taxon>Ponticaulis</taxon>
    </lineage>
</organism>
<gene>
    <name evidence="1" type="ORF">ACFQDM_10780</name>
</gene>
<protein>
    <submittedName>
        <fullName evidence="1">DUF2332 domain-containing protein</fullName>
    </submittedName>
</protein>
<evidence type="ECO:0000313" key="1">
    <source>
        <dbReference type="EMBL" id="MFC6198570.1"/>
    </source>
</evidence>
<dbReference type="Pfam" id="PF10094">
    <property type="entry name" value="DUF2332"/>
    <property type="match status" value="1"/>
</dbReference>
<sequence>MAGRDHQQGFATAEAICNHFSEQADWCERLGSPFTASLIRQFRRDFEAGGVVRSLVADRTGFPRADALALRLAGVLHYAALSGRSEDLARLYPSQTRSANVETLWPVASDFLEREESWVRAFLQHPPQTNETRRAIMMLIGLSHVEQIFSMPIRLLELGASAGLNQNFDAFHVDAGCWQWGDVDAAVQIESEWKGPAPKLSRQFNIIERRGCDQHPLDLTDEETRLRLKSYIWADQPERLARFDAATQLALQRQTQIEKADAADWLKARLEHPREGVATVIFHSVFFQYPPHETRTQLKNMIEDAGGRATQSAPVIWLRYEPEVLWDRSADAKIALNMVCDARIWPGDQHVRFARSDGHVRVVESLMD</sequence>